<dbReference type="EMBL" id="CAJVQB010028149">
    <property type="protein sequence ID" value="CAG8811849.1"/>
    <property type="molecule type" value="Genomic_DNA"/>
</dbReference>
<gene>
    <name evidence="2" type="ORF">GMARGA_LOCUS25431</name>
</gene>
<protein>
    <submittedName>
        <fullName evidence="2">30523_t:CDS:1</fullName>
    </submittedName>
</protein>
<feature type="region of interest" description="Disordered" evidence="1">
    <location>
        <begin position="27"/>
        <end position="54"/>
    </location>
</feature>
<feature type="non-terminal residue" evidence="2">
    <location>
        <position position="1"/>
    </location>
</feature>
<evidence type="ECO:0000256" key="1">
    <source>
        <dbReference type="SAM" id="MobiDB-lite"/>
    </source>
</evidence>
<name>A0ABN7W210_GIGMA</name>
<evidence type="ECO:0000313" key="2">
    <source>
        <dbReference type="EMBL" id="CAG8811849.1"/>
    </source>
</evidence>
<evidence type="ECO:0000313" key="3">
    <source>
        <dbReference type="Proteomes" id="UP000789901"/>
    </source>
</evidence>
<feature type="compositionally biased region" description="Polar residues" evidence="1">
    <location>
        <begin position="38"/>
        <end position="54"/>
    </location>
</feature>
<accession>A0ABN7W210</accession>
<proteinExistence type="predicted"/>
<dbReference type="Proteomes" id="UP000789901">
    <property type="component" value="Unassembled WGS sequence"/>
</dbReference>
<keyword evidence="3" id="KW-1185">Reference proteome</keyword>
<reference evidence="2 3" key="1">
    <citation type="submission" date="2021-06" db="EMBL/GenBank/DDBJ databases">
        <authorList>
            <person name="Kallberg Y."/>
            <person name="Tangrot J."/>
            <person name="Rosling A."/>
        </authorList>
    </citation>
    <scope>NUCLEOTIDE SEQUENCE [LARGE SCALE GENOMIC DNA]</scope>
    <source>
        <strain evidence="2 3">120-4 pot B 10/14</strain>
    </source>
</reference>
<feature type="non-terminal residue" evidence="2">
    <location>
        <position position="306"/>
    </location>
</feature>
<sequence length="306" mass="35942">LTPSNSQIISSPYSNTTTIKNLQITTEPDQELGHPSKRQQSTLELNNKQPLSTIDENLNQSNYKQLNLEENSKQTELEKRNRYKGIISNIPTIVHDSLLLCQLKKYNVQAVHILNNRYGNQRQRVYVYFKSEKKLIQVQKYNIYYYNTKLEWQKLVENSDVCHINKEKRPSYKVGTTGVQKRARNLKVKQDHRVVKFVANKVATGSNSVDERKNIENFDRLKIGVYNINGLRLDEKKLQREKEGKWLDTKHLGYASFWSKCEEDKNKGAGVGILVREYWQKHIGKVIRFSSYLIKIEFFFRKVVLQ</sequence>
<organism evidence="2 3">
    <name type="scientific">Gigaspora margarita</name>
    <dbReference type="NCBI Taxonomy" id="4874"/>
    <lineage>
        <taxon>Eukaryota</taxon>
        <taxon>Fungi</taxon>
        <taxon>Fungi incertae sedis</taxon>
        <taxon>Mucoromycota</taxon>
        <taxon>Glomeromycotina</taxon>
        <taxon>Glomeromycetes</taxon>
        <taxon>Diversisporales</taxon>
        <taxon>Gigasporaceae</taxon>
        <taxon>Gigaspora</taxon>
    </lineage>
</organism>
<comment type="caution">
    <text evidence="2">The sequence shown here is derived from an EMBL/GenBank/DDBJ whole genome shotgun (WGS) entry which is preliminary data.</text>
</comment>